<dbReference type="Proteomes" id="UP001221838">
    <property type="component" value="Unassembled WGS sequence"/>
</dbReference>
<proteinExistence type="inferred from homology"/>
<evidence type="ECO:0000256" key="3">
    <source>
        <dbReference type="ARBA" id="ARBA00007931"/>
    </source>
</evidence>
<sequence>MSWLDHASTVVIHPFTRQTGGDEVVIGLTETGTFLSLPPDAVELLDELALGKTVSEVRTWYETRYGEEPDIEGLLEHLSAYGFVGLPPSPEGQTQPPAAPSQTPKKQTYHLTFISERVARVFFGRGALALYGAVVTAGMAAVLARPSIVPAWRTLFVPSHITATSLLVTFLSLLTIALHELAHLTAARAAGVSCRLGFGNRLWTLVAETDMSGMWSLPKHQRYLPILAGPLFDVVSASAVLLALFAGSEGWLALTPWMVRTGGILLFIHLMRLLWQCYFYVRTDFYYALTTFWDCKDLLRDTEDFLRNRVARLRGRSPPVDQSHIPARERRVIAVYSVIWLLGRVLAFGTLFFVQLPLLIHYVPIILRAIATGLQGGLYSFVDSLLVITIWLVTMTLGITFWIRELRAPSRRPVR</sequence>
<feature type="transmembrane region" description="Helical" evidence="7">
    <location>
        <begin position="378"/>
        <end position="403"/>
    </location>
</feature>
<evidence type="ECO:0000313" key="9">
    <source>
        <dbReference type="EMBL" id="MDC0710009.1"/>
    </source>
</evidence>
<evidence type="ECO:0000256" key="1">
    <source>
        <dbReference type="ARBA" id="ARBA00001947"/>
    </source>
</evidence>
<dbReference type="InterPro" id="IPR008915">
    <property type="entry name" value="Peptidase_M50"/>
</dbReference>
<keyword evidence="10" id="KW-1185">Reference proteome</keyword>
<evidence type="ECO:0000256" key="7">
    <source>
        <dbReference type="SAM" id="Phobius"/>
    </source>
</evidence>
<feature type="transmembrane region" description="Helical" evidence="7">
    <location>
        <begin position="155"/>
        <end position="178"/>
    </location>
</feature>
<dbReference type="EMBL" id="JAQNDM010000002">
    <property type="protein sequence ID" value="MDC0710009.1"/>
    <property type="molecule type" value="Genomic_DNA"/>
</dbReference>
<comment type="similarity">
    <text evidence="3">Belongs to the peptidase M50B family.</text>
</comment>
<comment type="subcellular location">
    <subcellularLocation>
        <location evidence="2">Membrane</location>
        <topology evidence="2">Multi-pass membrane protein</topology>
    </subcellularLocation>
</comment>
<accession>A0ABT5D8L5</accession>
<evidence type="ECO:0000256" key="6">
    <source>
        <dbReference type="ARBA" id="ARBA00023136"/>
    </source>
</evidence>
<feature type="transmembrane region" description="Helical" evidence="7">
    <location>
        <begin position="333"/>
        <end position="358"/>
    </location>
</feature>
<evidence type="ECO:0000256" key="2">
    <source>
        <dbReference type="ARBA" id="ARBA00004141"/>
    </source>
</evidence>
<feature type="transmembrane region" description="Helical" evidence="7">
    <location>
        <begin position="257"/>
        <end position="275"/>
    </location>
</feature>
<comment type="cofactor">
    <cofactor evidence="1">
        <name>Zn(2+)</name>
        <dbReference type="ChEBI" id="CHEBI:29105"/>
    </cofactor>
</comment>
<protein>
    <recommendedName>
        <fullName evidence="8">Peptidase M50 domain-containing protein</fullName>
    </recommendedName>
</protein>
<comment type="caution">
    <text evidence="9">The sequence shown here is derived from an EMBL/GenBank/DDBJ whole genome shotgun (WGS) entry which is preliminary data.</text>
</comment>
<dbReference type="RefSeq" id="WP_272139060.1">
    <property type="nucleotide sequence ID" value="NZ_JAQNDM010000002.1"/>
</dbReference>
<feature type="transmembrane region" description="Helical" evidence="7">
    <location>
        <begin position="223"/>
        <end position="245"/>
    </location>
</feature>
<keyword evidence="4 7" id="KW-0812">Transmembrane</keyword>
<reference evidence="9 10" key="1">
    <citation type="submission" date="2022-11" db="EMBL/GenBank/DDBJ databases">
        <title>Minimal conservation of predation-associated metabolite biosynthetic gene clusters underscores biosynthetic potential of Myxococcota including descriptions for ten novel species: Archangium lansinium sp. nov., Myxococcus landrumus sp. nov., Nannocystis bai.</title>
        <authorList>
            <person name="Ahearne A."/>
            <person name="Stevens C."/>
            <person name="Dowd S."/>
        </authorList>
    </citation>
    <scope>NUCLEOTIDE SEQUENCE [LARGE SCALE GENOMIC DNA]</scope>
    <source>
        <strain evidence="9 10">NCWAL01</strain>
    </source>
</reference>
<evidence type="ECO:0000313" key="10">
    <source>
        <dbReference type="Proteomes" id="UP001221838"/>
    </source>
</evidence>
<organism evidence="9 10">
    <name type="scientific">Stigmatella ashevillensis</name>
    <dbReference type="NCBI Taxonomy" id="2995309"/>
    <lineage>
        <taxon>Bacteria</taxon>
        <taxon>Pseudomonadati</taxon>
        <taxon>Myxococcota</taxon>
        <taxon>Myxococcia</taxon>
        <taxon>Myxococcales</taxon>
        <taxon>Cystobacterineae</taxon>
        <taxon>Archangiaceae</taxon>
        <taxon>Stigmatella</taxon>
    </lineage>
</organism>
<dbReference type="Pfam" id="PF02163">
    <property type="entry name" value="Peptidase_M50"/>
    <property type="match status" value="1"/>
</dbReference>
<name>A0ABT5D8L5_9BACT</name>
<evidence type="ECO:0000256" key="4">
    <source>
        <dbReference type="ARBA" id="ARBA00022692"/>
    </source>
</evidence>
<keyword evidence="5 7" id="KW-1133">Transmembrane helix</keyword>
<gene>
    <name evidence="9" type="ORF">POL68_16155</name>
</gene>
<feature type="domain" description="Peptidase M50" evidence="8">
    <location>
        <begin position="173"/>
        <end position="346"/>
    </location>
</feature>
<evidence type="ECO:0000256" key="5">
    <source>
        <dbReference type="ARBA" id="ARBA00022989"/>
    </source>
</evidence>
<feature type="transmembrane region" description="Helical" evidence="7">
    <location>
        <begin position="122"/>
        <end position="143"/>
    </location>
</feature>
<keyword evidence="6 7" id="KW-0472">Membrane</keyword>
<evidence type="ECO:0000259" key="8">
    <source>
        <dbReference type="Pfam" id="PF02163"/>
    </source>
</evidence>